<dbReference type="AlphaFoldDB" id="A0A8S3IN22"/>
<gene>
    <name evidence="2" type="ORF">GIL414_LOCUS76598</name>
</gene>
<dbReference type="PANTHER" id="PTHR31434:SF2">
    <property type="entry name" value="S PHASE CYCLIN A-ASSOCIATED PROTEIN IN THE ENDOPLASMIC RETICULUM"/>
    <property type="match status" value="1"/>
</dbReference>
<feature type="non-terminal residue" evidence="2">
    <location>
        <position position="175"/>
    </location>
</feature>
<protein>
    <recommendedName>
        <fullName evidence="1">S phase cyclin A-associated protein in the endoplasmic reticulum N-terminal domain-containing protein</fullName>
    </recommendedName>
</protein>
<organism evidence="2 3">
    <name type="scientific">Rotaria magnacalcarata</name>
    <dbReference type="NCBI Taxonomy" id="392030"/>
    <lineage>
        <taxon>Eukaryota</taxon>
        <taxon>Metazoa</taxon>
        <taxon>Spiralia</taxon>
        <taxon>Gnathifera</taxon>
        <taxon>Rotifera</taxon>
        <taxon>Eurotatoria</taxon>
        <taxon>Bdelloidea</taxon>
        <taxon>Philodinida</taxon>
        <taxon>Philodinidae</taxon>
        <taxon>Rotaria</taxon>
    </lineage>
</organism>
<name>A0A8S3IN22_9BILA</name>
<dbReference type="EMBL" id="CAJOBJ010345722">
    <property type="protein sequence ID" value="CAF5201062.1"/>
    <property type="molecule type" value="Genomic_DNA"/>
</dbReference>
<comment type="caution">
    <text evidence="2">The sequence shown here is derived from an EMBL/GenBank/DDBJ whole genome shotgun (WGS) entry which is preliminary data.</text>
</comment>
<sequence>MPSNLYSRYWMFLFDNLKRSIEQIYQTCETDHDPLQCQEVIEFLCQYCKDFEILMKKCQLTPTLNSNMDPTKREYLSQSLLALPFETEKASFRPFEHSQSVCNGEIFNSDDFTRRQKYLHNSDINLNVNKASRHSYVDINKFKRQKSNKYCKSIESPSILSLPSFFSSTTPLNDS</sequence>
<dbReference type="Pfam" id="PF16501">
    <property type="entry name" value="SCAPER_N"/>
    <property type="match status" value="1"/>
</dbReference>
<dbReference type="Proteomes" id="UP000681720">
    <property type="component" value="Unassembled WGS sequence"/>
</dbReference>
<evidence type="ECO:0000313" key="3">
    <source>
        <dbReference type="Proteomes" id="UP000681720"/>
    </source>
</evidence>
<reference evidence="2" key="1">
    <citation type="submission" date="2021-02" db="EMBL/GenBank/DDBJ databases">
        <authorList>
            <person name="Nowell W R."/>
        </authorList>
    </citation>
    <scope>NUCLEOTIDE SEQUENCE</scope>
</reference>
<proteinExistence type="predicted"/>
<dbReference type="InterPro" id="IPR032446">
    <property type="entry name" value="SCAPER_N"/>
</dbReference>
<accession>A0A8S3IN22</accession>
<feature type="domain" description="S phase cyclin A-associated protein in the endoplasmic reticulum N-terminal" evidence="1">
    <location>
        <begin position="3"/>
        <end position="73"/>
    </location>
</feature>
<dbReference type="PANTHER" id="PTHR31434">
    <property type="entry name" value="S PHASE CYCLIN A-ASSOCIATED PROTEIN IN THE ENDOPLASMIC RETICULUM"/>
    <property type="match status" value="1"/>
</dbReference>
<evidence type="ECO:0000259" key="1">
    <source>
        <dbReference type="Pfam" id="PF16501"/>
    </source>
</evidence>
<evidence type="ECO:0000313" key="2">
    <source>
        <dbReference type="EMBL" id="CAF5201062.1"/>
    </source>
</evidence>